<keyword evidence="9" id="KW-0472">Membrane</keyword>
<reference evidence="10 11" key="1">
    <citation type="journal article" date="2016" name="Microb. Cell Fact.">
        <title>Dissection of exopolysaccharide biosynthesis in Kozakia baliensis.</title>
        <authorList>
            <person name="Brandt J.U."/>
            <person name="Jakob F."/>
            <person name="Behr J."/>
            <person name="Geissler A.J."/>
            <person name="Vogel R.F."/>
        </authorList>
    </citation>
    <scope>NUCLEOTIDE SEQUENCE [LARGE SCALE GENOMIC DNA]</scope>
    <source>
        <strain evidence="10 11">DSM 14400</strain>
        <plasmid evidence="11">Plasmid pkb14400_3</plasmid>
    </source>
</reference>
<dbReference type="PANTHER" id="PTHR38831:SF2">
    <property type="entry name" value="TYPE II SECRETION SYSTEM PROTEIN K"/>
    <property type="match status" value="1"/>
</dbReference>
<keyword evidence="4" id="KW-1003">Cell membrane</keyword>
<dbReference type="OrthoDB" id="7226260at2"/>
<keyword evidence="6" id="KW-0812">Transmembrane</keyword>
<name>A0A1D8UYV5_9PROT</name>
<evidence type="ECO:0000256" key="8">
    <source>
        <dbReference type="ARBA" id="ARBA00022989"/>
    </source>
</evidence>
<gene>
    <name evidence="10" type="ORF">A0U89_16295</name>
</gene>
<evidence type="ECO:0000256" key="4">
    <source>
        <dbReference type="ARBA" id="ARBA00022475"/>
    </source>
</evidence>
<dbReference type="InterPro" id="IPR038072">
    <property type="entry name" value="GspK_central_sf"/>
</dbReference>
<keyword evidence="7" id="KW-0653">Protein transport</keyword>
<proteinExistence type="inferred from homology"/>
<evidence type="ECO:0000256" key="2">
    <source>
        <dbReference type="ARBA" id="ARBA00007246"/>
    </source>
</evidence>
<dbReference type="PANTHER" id="PTHR38831">
    <property type="entry name" value="TYPE II SECRETION SYSTEM PROTEIN K"/>
    <property type="match status" value="1"/>
</dbReference>
<dbReference type="InterPro" id="IPR049031">
    <property type="entry name" value="T2SSK_SAM-like_1st"/>
</dbReference>
<keyword evidence="8" id="KW-1133">Transmembrane helix</keyword>
<keyword evidence="11" id="KW-1185">Reference proteome</keyword>
<organism evidence="10 11">
    <name type="scientific">Kozakia baliensis</name>
    <dbReference type="NCBI Taxonomy" id="153496"/>
    <lineage>
        <taxon>Bacteria</taxon>
        <taxon>Pseudomonadati</taxon>
        <taxon>Pseudomonadota</taxon>
        <taxon>Alphaproteobacteria</taxon>
        <taxon>Acetobacterales</taxon>
        <taxon>Acetobacteraceae</taxon>
        <taxon>Kozakia</taxon>
    </lineage>
</organism>
<evidence type="ECO:0000256" key="1">
    <source>
        <dbReference type="ARBA" id="ARBA00004533"/>
    </source>
</evidence>
<dbReference type="GO" id="GO:0009306">
    <property type="term" value="P:protein secretion"/>
    <property type="evidence" value="ECO:0007669"/>
    <property type="project" value="InterPro"/>
</dbReference>
<dbReference type="Proteomes" id="UP000179145">
    <property type="component" value="Plasmid pKB14400_3"/>
</dbReference>
<dbReference type="EMBL" id="CP014677">
    <property type="protein sequence ID" value="AOX18845.1"/>
    <property type="molecule type" value="Genomic_DNA"/>
</dbReference>
<evidence type="ECO:0000313" key="10">
    <source>
        <dbReference type="EMBL" id="AOX18845.1"/>
    </source>
</evidence>
<dbReference type="KEGG" id="kba:A0U89_16295"/>
<dbReference type="Pfam" id="PF21687">
    <property type="entry name" value="T2SSK_1st"/>
    <property type="match status" value="1"/>
</dbReference>
<evidence type="ECO:0000256" key="7">
    <source>
        <dbReference type="ARBA" id="ARBA00022927"/>
    </source>
</evidence>
<protein>
    <submittedName>
        <fullName evidence="10">Uncharacterized protein</fullName>
    </submittedName>
</protein>
<comment type="subcellular location">
    <subcellularLocation>
        <location evidence="1">Cell inner membrane</location>
    </subcellularLocation>
</comment>
<comment type="similarity">
    <text evidence="2">Belongs to the GSP K family.</text>
</comment>
<evidence type="ECO:0000256" key="6">
    <source>
        <dbReference type="ARBA" id="ARBA00022692"/>
    </source>
</evidence>
<evidence type="ECO:0000256" key="5">
    <source>
        <dbReference type="ARBA" id="ARBA00022519"/>
    </source>
</evidence>
<dbReference type="AlphaFoldDB" id="A0A1D8UYV5"/>
<sequence>MKSDRGFALLIVLWSLVFISFVLSVLMASADRQLRLAMTERRAAQMQAVADGAIWQGVFHATVGGAQHWQDGQVHEQRSGSEVVRIVWASEAGLINPNMASRALFTALLQLCGARAEQARALAFEIAVWRGGARTQTPASIKTRYLAAGLSYAPPQEPFRSVSELGLVLGMTPQLLAAVSPHLSVYQLDEVDPAAADGVVQQALKLSGEFAASPRTGSVRRRTITVTAEVRDGKGQTIRHAVIAIGAGQINGTVLHWW</sequence>
<evidence type="ECO:0000256" key="3">
    <source>
        <dbReference type="ARBA" id="ARBA00022448"/>
    </source>
</evidence>
<keyword evidence="3" id="KW-0813">Transport</keyword>
<keyword evidence="10" id="KW-0614">Plasmid</keyword>
<geneLocation type="plasmid" evidence="11">
    <name>pkb14400_3</name>
</geneLocation>
<accession>A0A1D8UYV5</accession>
<keyword evidence="5" id="KW-0997">Cell inner membrane</keyword>
<evidence type="ECO:0000256" key="9">
    <source>
        <dbReference type="ARBA" id="ARBA00023136"/>
    </source>
</evidence>
<dbReference type="SUPFAM" id="SSF158544">
    <property type="entry name" value="GspK insert domain-like"/>
    <property type="match status" value="1"/>
</dbReference>
<dbReference type="RefSeq" id="WP_070404280.1">
    <property type="nucleotide sequence ID" value="NZ_BJVW01000036.1"/>
</dbReference>
<dbReference type="InterPro" id="IPR005628">
    <property type="entry name" value="GspK"/>
</dbReference>
<dbReference type="GO" id="GO:0005886">
    <property type="term" value="C:plasma membrane"/>
    <property type="evidence" value="ECO:0007669"/>
    <property type="project" value="UniProtKB-SubCell"/>
</dbReference>
<evidence type="ECO:0000313" key="11">
    <source>
        <dbReference type="Proteomes" id="UP000179145"/>
    </source>
</evidence>
<dbReference type="Gene3D" id="1.10.40.60">
    <property type="entry name" value="EpsJ-like"/>
    <property type="match status" value="1"/>
</dbReference>